<organism evidence="1 2">
    <name type="scientific">Ensete ventricosum</name>
    <name type="common">Abyssinian banana</name>
    <name type="synonym">Musa ensete</name>
    <dbReference type="NCBI Taxonomy" id="4639"/>
    <lineage>
        <taxon>Eukaryota</taxon>
        <taxon>Viridiplantae</taxon>
        <taxon>Streptophyta</taxon>
        <taxon>Embryophyta</taxon>
        <taxon>Tracheophyta</taxon>
        <taxon>Spermatophyta</taxon>
        <taxon>Magnoliopsida</taxon>
        <taxon>Liliopsida</taxon>
        <taxon>Zingiberales</taxon>
        <taxon>Musaceae</taxon>
        <taxon>Ensete</taxon>
    </lineage>
</organism>
<name>A0A426YI25_ENSVE</name>
<protein>
    <submittedName>
        <fullName evidence="1">Uncharacterized protein</fullName>
    </submittedName>
</protein>
<dbReference type="AlphaFoldDB" id="A0A426YI25"/>
<gene>
    <name evidence="1" type="ORF">B296_00039396</name>
</gene>
<sequence length="227" mass="25186">MLLVVTCHLHSRPRLSLLSCPRPSPPPSPLNAPSPLYDVVVAEDLFCHALVPHLCCCPCSPLSLLPSSVAVEMPLRSYREALALSLHLHHSLHHYCHFPPRRRPPLTLGGHRAAFPSPSLSLSLSFHRHFGPLAGTKEQPLRDLLVRMAAIGASDRNRTGSSANRIGQSEVYVGPIGSVRLVVRCRVCGMRRCILHLWTGDNRSQLHIIAATRLFQWLCLLYVLVHP</sequence>
<evidence type="ECO:0000313" key="1">
    <source>
        <dbReference type="EMBL" id="RRT51326.1"/>
    </source>
</evidence>
<comment type="caution">
    <text evidence="1">The sequence shown here is derived from an EMBL/GenBank/DDBJ whole genome shotgun (WGS) entry which is preliminary data.</text>
</comment>
<dbReference type="Proteomes" id="UP000287651">
    <property type="component" value="Unassembled WGS sequence"/>
</dbReference>
<reference evidence="1 2" key="1">
    <citation type="journal article" date="2014" name="Agronomy (Basel)">
        <title>A Draft Genome Sequence for Ensete ventricosum, the Drought-Tolerant Tree Against Hunger.</title>
        <authorList>
            <person name="Harrison J."/>
            <person name="Moore K.A."/>
            <person name="Paszkiewicz K."/>
            <person name="Jones T."/>
            <person name="Grant M."/>
            <person name="Ambacheew D."/>
            <person name="Muzemil S."/>
            <person name="Studholme D.J."/>
        </authorList>
    </citation>
    <scope>NUCLEOTIDE SEQUENCE [LARGE SCALE GENOMIC DNA]</scope>
</reference>
<accession>A0A426YI25</accession>
<proteinExistence type="predicted"/>
<evidence type="ECO:0000313" key="2">
    <source>
        <dbReference type="Proteomes" id="UP000287651"/>
    </source>
</evidence>
<dbReference type="EMBL" id="AMZH03012281">
    <property type="protein sequence ID" value="RRT51326.1"/>
    <property type="molecule type" value="Genomic_DNA"/>
</dbReference>